<dbReference type="SUPFAM" id="SSF53254">
    <property type="entry name" value="Phosphoglycerate mutase-like"/>
    <property type="match status" value="1"/>
</dbReference>
<protein>
    <submittedName>
        <fullName evidence="1">Histidine phosphatase family protein</fullName>
    </submittedName>
</protein>
<dbReference type="PANTHER" id="PTHR48100:SF1">
    <property type="entry name" value="HISTIDINE PHOSPHATASE FAMILY PROTEIN-RELATED"/>
    <property type="match status" value="1"/>
</dbReference>
<keyword evidence="2" id="KW-1185">Reference proteome</keyword>
<name>A0ABW6R4Z3_9NOCA</name>
<dbReference type="PANTHER" id="PTHR48100">
    <property type="entry name" value="BROAD-SPECIFICITY PHOSPHATASE YOR283W-RELATED"/>
    <property type="match status" value="1"/>
</dbReference>
<evidence type="ECO:0000313" key="2">
    <source>
        <dbReference type="Proteomes" id="UP001601948"/>
    </source>
</evidence>
<reference evidence="1 2" key="1">
    <citation type="submission" date="2024-10" db="EMBL/GenBank/DDBJ databases">
        <title>The Natural Products Discovery Center: Release of the First 8490 Sequenced Strains for Exploring Actinobacteria Biosynthetic Diversity.</title>
        <authorList>
            <person name="Kalkreuter E."/>
            <person name="Kautsar S.A."/>
            <person name="Yang D."/>
            <person name="Bader C.D."/>
            <person name="Teijaro C.N."/>
            <person name="Fluegel L."/>
            <person name="Davis C.M."/>
            <person name="Simpson J.R."/>
            <person name="Lauterbach L."/>
            <person name="Steele A.D."/>
            <person name="Gui C."/>
            <person name="Meng S."/>
            <person name="Li G."/>
            <person name="Viehrig K."/>
            <person name="Ye F."/>
            <person name="Su P."/>
            <person name="Kiefer A.F."/>
            <person name="Nichols A."/>
            <person name="Cepeda A.J."/>
            <person name="Yan W."/>
            <person name="Fan B."/>
            <person name="Jiang Y."/>
            <person name="Adhikari A."/>
            <person name="Zheng C.-J."/>
            <person name="Schuster L."/>
            <person name="Cowan T.M."/>
            <person name="Smanski M.J."/>
            <person name="Chevrette M.G."/>
            <person name="De Carvalho L.P.S."/>
            <person name="Shen B."/>
        </authorList>
    </citation>
    <scope>NUCLEOTIDE SEQUENCE [LARGE SCALE GENOMIC DNA]</scope>
    <source>
        <strain evidence="1 2">NPDC003040</strain>
    </source>
</reference>
<organism evidence="1 2">
    <name type="scientific">Nocardia suismassiliense</name>
    <dbReference type="NCBI Taxonomy" id="2077092"/>
    <lineage>
        <taxon>Bacteria</taxon>
        <taxon>Bacillati</taxon>
        <taxon>Actinomycetota</taxon>
        <taxon>Actinomycetes</taxon>
        <taxon>Mycobacteriales</taxon>
        <taxon>Nocardiaceae</taxon>
        <taxon>Nocardia</taxon>
    </lineage>
</organism>
<dbReference type="RefSeq" id="WP_387725187.1">
    <property type="nucleotide sequence ID" value="NZ_JBIAPI010000013.1"/>
</dbReference>
<dbReference type="Proteomes" id="UP001601948">
    <property type="component" value="Unassembled WGS sequence"/>
</dbReference>
<dbReference type="InterPro" id="IPR029033">
    <property type="entry name" value="His_PPase_superfam"/>
</dbReference>
<dbReference type="EMBL" id="JBIAPI010000013">
    <property type="protein sequence ID" value="MFF3228139.1"/>
    <property type="molecule type" value="Genomic_DNA"/>
</dbReference>
<sequence length="218" mass="23367">MASLQVQNCFVSGFVRVWCLRHAESENVVAGVSGAVPLSPLTSRGFRQAEAAARVLADEPIAGIYCSTALRTRETAAALCKGRSIDIVALPELVEVGIGAAEATTDPDVRRQTAEVLRRWIVDRQLEGRVADGESGTQILARMTTALEQIRRAYEGGSVVLVGHVASLSVTLAQLCGLGARVWGHPLPHAVPFLVEWDGRSWQCRSWPALPTSGVSMP</sequence>
<dbReference type="InterPro" id="IPR013078">
    <property type="entry name" value="His_Pase_superF_clade-1"/>
</dbReference>
<comment type="caution">
    <text evidence="1">The sequence shown here is derived from an EMBL/GenBank/DDBJ whole genome shotgun (WGS) entry which is preliminary data.</text>
</comment>
<dbReference type="Gene3D" id="3.40.50.1240">
    <property type="entry name" value="Phosphoglycerate mutase-like"/>
    <property type="match status" value="1"/>
</dbReference>
<gene>
    <name evidence="1" type="ORF">ACFYV7_35460</name>
</gene>
<accession>A0ABW6R4Z3</accession>
<dbReference type="CDD" id="cd07067">
    <property type="entry name" value="HP_PGM_like"/>
    <property type="match status" value="1"/>
</dbReference>
<evidence type="ECO:0000313" key="1">
    <source>
        <dbReference type="EMBL" id="MFF3228139.1"/>
    </source>
</evidence>
<dbReference type="SMART" id="SM00855">
    <property type="entry name" value="PGAM"/>
    <property type="match status" value="1"/>
</dbReference>
<dbReference type="InterPro" id="IPR050275">
    <property type="entry name" value="PGM_Phosphatase"/>
</dbReference>
<proteinExistence type="predicted"/>
<dbReference type="Pfam" id="PF00300">
    <property type="entry name" value="His_Phos_1"/>
    <property type="match status" value="1"/>
</dbReference>